<dbReference type="PROSITE" id="PS00018">
    <property type="entry name" value="EF_HAND_1"/>
    <property type="match status" value="1"/>
</dbReference>
<dbReference type="EMBL" id="KZ819309">
    <property type="protein sequence ID" value="PWN94764.1"/>
    <property type="molecule type" value="Genomic_DNA"/>
</dbReference>
<proteinExistence type="predicted"/>
<keyword evidence="3" id="KW-0106">Calcium</keyword>
<dbReference type="SUPFAM" id="SSF50182">
    <property type="entry name" value="Sm-like ribonucleoproteins"/>
    <property type="match status" value="1"/>
</dbReference>
<keyword evidence="2 7" id="KW-0812">Transmembrane</keyword>
<dbReference type="InterPro" id="IPR011992">
    <property type="entry name" value="EF-hand-dom_pair"/>
</dbReference>
<feature type="transmembrane region" description="Helical" evidence="7">
    <location>
        <begin position="575"/>
        <end position="594"/>
    </location>
</feature>
<evidence type="ECO:0000256" key="6">
    <source>
        <dbReference type="SAM" id="MobiDB-lite"/>
    </source>
</evidence>
<dbReference type="InterPro" id="IPR018247">
    <property type="entry name" value="EF_Hand_1_Ca_BS"/>
</dbReference>
<dbReference type="GeneID" id="37266819"/>
<dbReference type="InterPro" id="IPR010920">
    <property type="entry name" value="LSM_dom_sf"/>
</dbReference>
<dbReference type="Gene3D" id="1.10.238.10">
    <property type="entry name" value="EF-hand"/>
    <property type="match status" value="1"/>
</dbReference>
<evidence type="ECO:0000256" key="2">
    <source>
        <dbReference type="ARBA" id="ARBA00022692"/>
    </source>
</evidence>
<feature type="compositionally biased region" description="Low complexity" evidence="6">
    <location>
        <begin position="387"/>
        <end position="403"/>
    </location>
</feature>
<feature type="region of interest" description="Disordered" evidence="6">
    <location>
        <begin position="1"/>
        <end position="132"/>
    </location>
</feature>
<dbReference type="Pfam" id="PF00924">
    <property type="entry name" value="MS_channel_2nd"/>
    <property type="match status" value="1"/>
</dbReference>
<comment type="subcellular location">
    <subcellularLocation>
        <location evidence="1">Membrane</location>
    </subcellularLocation>
</comment>
<keyword evidence="10" id="KW-1185">Reference proteome</keyword>
<feature type="transmembrane region" description="Helical" evidence="7">
    <location>
        <begin position="279"/>
        <end position="299"/>
    </location>
</feature>
<dbReference type="InterPro" id="IPR023408">
    <property type="entry name" value="MscS_beta-dom_sf"/>
</dbReference>
<dbReference type="Proteomes" id="UP000245946">
    <property type="component" value="Unassembled WGS sequence"/>
</dbReference>
<dbReference type="InterPro" id="IPR002048">
    <property type="entry name" value="EF_hand_dom"/>
</dbReference>
<feature type="compositionally biased region" description="Acidic residues" evidence="6">
    <location>
        <begin position="111"/>
        <end position="129"/>
    </location>
</feature>
<dbReference type="InterPro" id="IPR006685">
    <property type="entry name" value="MscS_channel_2nd"/>
</dbReference>
<dbReference type="GO" id="GO:0005509">
    <property type="term" value="F:calcium ion binding"/>
    <property type="evidence" value="ECO:0007669"/>
    <property type="project" value="InterPro"/>
</dbReference>
<evidence type="ECO:0000256" key="7">
    <source>
        <dbReference type="SAM" id="Phobius"/>
    </source>
</evidence>
<evidence type="ECO:0000256" key="5">
    <source>
        <dbReference type="ARBA" id="ARBA00023136"/>
    </source>
</evidence>
<evidence type="ECO:0000256" key="4">
    <source>
        <dbReference type="ARBA" id="ARBA00022989"/>
    </source>
</evidence>
<feature type="compositionally biased region" description="Basic and acidic residues" evidence="6">
    <location>
        <begin position="9"/>
        <end position="20"/>
    </location>
</feature>
<dbReference type="InterPro" id="IPR058650">
    <property type="entry name" value="Msy1/2-like"/>
</dbReference>
<feature type="transmembrane region" description="Helical" evidence="7">
    <location>
        <begin position="246"/>
        <end position="267"/>
    </location>
</feature>
<gene>
    <name evidence="9" type="ORF">FA09DRAFT_167774</name>
</gene>
<evidence type="ECO:0000313" key="10">
    <source>
        <dbReference type="Proteomes" id="UP000245946"/>
    </source>
</evidence>
<feature type="compositionally biased region" description="Low complexity" evidence="6">
    <location>
        <begin position="793"/>
        <end position="803"/>
    </location>
</feature>
<evidence type="ECO:0000256" key="3">
    <source>
        <dbReference type="ARBA" id="ARBA00022837"/>
    </source>
</evidence>
<dbReference type="OrthoDB" id="544685at2759"/>
<keyword evidence="5 7" id="KW-0472">Membrane</keyword>
<reference evidence="9 10" key="1">
    <citation type="journal article" date="2018" name="Mol. Biol. Evol.">
        <title>Broad Genomic Sampling Reveals a Smut Pathogenic Ancestry of the Fungal Clade Ustilaginomycotina.</title>
        <authorList>
            <person name="Kijpornyongpan T."/>
            <person name="Mondo S.J."/>
            <person name="Barry K."/>
            <person name="Sandor L."/>
            <person name="Lee J."/>
            <person name="Lipzen A."/>
            <person name="Pangilinan J."/>
            <person name="LaButti K."/>
            <person name="Hainaut M."/>
            <person name="Henrissat B."/>
            <person name="Grigoriev I.V."/>
            <person name="Spatafora J.W."/>
            <person name="Aime M.C."/>
        </authorList>
    </citation>
    <scope>NUCLEOTIDE SEQUENCE [LARGE SCALE GENOMIC DNA]</scope>
    <source>
        <strain evidence="9 10">MCA 4186</strain>
    </source>
</reference>
<keyword evidence="4 7" id="KW-1133">Transmembrane helix</keyword>
<dbReference type="Gene3D" id="2.30.30.60">
    <property type="match status" value="1"/>
</dbReference>
<evidence type="ECO:0000313" key="9">
    <source>
        <dbReference type="EMBL" id="PWN94764.1"/>
    </source>
</evidence>
<feature type="domain" description="EF-hand" evidence="8">
    <location>
        <begin position="497"/>
        <end position="532"/>
    </location>
</feature>
<evidence type="ECO:0000256" key="1">
    <source>
        <dbReference type="ARBA" id="ARBA00004370"/>
    </source>
</evidence>
<organism evidence="9 10">
    <name type="scientific">Tilletiopsis washingtonensis</name>
    <dbReference type="NCBI Taxonomy" id="58919"/>
    <lineage>
        <taxon>Eukaryota</taxon>
        <taxon>Fungi</taxon>
        <taxon>Dikarya</taxon>
        <taxon>Basidiomycota</taxon>
        <taxon>Ustilaginomycotina</taxon>
        <taxon>Exobasidiomycetes</taxon>
        <taxon>Entylomatales</taxon>
        <taxon>Entylomatales incertae sedis</taxon>
        <taxon>Tilletiopsis</taxon>
    </lineage>
</organism>
<feature type="transmembrane region" description="Helical" evidence="7">
    <location>
        <begin position="550"/>
        <end position="569"/>
    </location>
</feature>
<feature type="compositionally biased region" description="Gly residues" evidence="6">
    <location>
        <begin position="804"/>
        <end position="815"/>
    </location>
</feature>
<dbReference type="PROSITE" id="PS50222">
    <property type="entry name" value="EF_HAND_2"/>
    <property type="match status" value="1"/>
</dbReference>
<dbReference type="AlphaFoldDB" id="A0A316Z128"/>
<sequence length="828" mass="90747">MSRPHLVSRHSDDSDSDHDFGTPPHSSIPLHLLHGDHTPPSRWSSTTPADLTARFTDDDDRVIPSDAYVHSAGPSSSPFVFPADGAPHVYDDEKRPATGEHSHVASSANSSDDETDDFNWESSDDDPDAEVDRDGVRRIRAKRGRRLYLALMNLARPVRILIIGLFGTAIAMVPFIVVLLAFRDNPVTPQVQVWSIWISIIWAASCGTFLVLNLVPHLLERIAIGIWGKVPVAFGKYVEVFKATLIWFKLVLCIAWAWISLGGVVAIQFNSTTKIRPSYFRYIFLTIQALFGSSVILLAEKVLLRLIATNFHRTAVADRLETNKKALKALDKLHESAYVKGSTGASRRMTPMWGRLGFGQSRPASPGPNTPGAGHASKPSRDGLGGYFAPAAGGSGPAATDAPQPRHGHHHRAKESQGGSGAKTPTLDAHGHPTKSKRFAHQLTDALHAATNKDGRLYKGRTVGSQQSARRLARKLFINLGHHRDTLVADDFLPYFKTDAEAREAFGFFDADKNGDISKSEMRDAVQRIYRERRALATSLRDMGSAVSKLDGVLLGLVLIIVVFIWLLIFNRSSTLANIVPLSTFVVGFSFVFGNSAKTIFESMIFIFATHPYDVGDLVCIDENWMFVESFGMLSTTFRTVTNQYIVAPNSLLASQKYIFNSRRSGATWEVTYLQLSFDTLVQTIDELRARLRAFVKENDRDWGGGLDVNYDQVSKMNSVSLIIAMEHKGNWQDWGARWARRTKLMRHIKTVCDELSIEYQLPPQPVTFHPQSGRAPFQAPASARGTNLGAARAAGGMSSASGATGGGGPGGGMMPVGLSGRRTGGTS</sequence>
<feature type="compositionally biased region" description="Basic and acidic residues" evidence="6">
    <location>
        <begin position="89"/>
        <end position="103"/>
    </location>
</feature>
<protein>
    <recommendedName>
        <fullName evidence="8">EF-hand domain-containing protein</fullName>
    </recommendedName>
</protein>
<dbReference type="SMART" id="SM00054">
    <property type="entry name" value="EFh"/>
    <property type="match status" value="1"/>
</dbReference>
<name>A0A316Z128_9BASI</name>
<dbReference type="GO" id="GO:0005262">
    <property type="term" value="F:calcium channel activity"/>
    <property type="evidence" value="ECO:0007669"/>
    <property type="project" value="TreeGrafter"/>
</dbReference>
<feature type="region of interest" description="Disordered" evidence="6">
    <location>
        <begin position="793"/>
        <end position="828"/>
    </location>
</feature>
<dbReference type="SUPFAM" id="SSF47473">
    <property type="entry name" value="EF-hand"/>
    <property type="match status" value="1"/>
</dbReference>
<feature type="transmembrane region" description="Helical" evidence="7">
    <location>
        <begin position="194"/>
        <end position="215"/>
    </location>
</feature>
<evidence type="ECO:0000259" key="8">
    <source>
        <dbReference type="PROSITE" id="PS50222"/>
    </source>
</evidence>
<accession>A0A316Z128</accession>
<dbReference type="GO" id="GO:0016020">
    <property type="term" value="C:membrane"/>
    <property type="evidence" value="ECO:0007669"/>
    <property type="project" value="UniProtKB-SubCell"/>
</dbReference>
<feature type="transmembrane region" description="Helical" evidence="7">
    <location>
        <begin position="160"/>
        <end position="182"/>
    </location>
</feature>
<feature type="region of interest" description="Disordered" evidence="6">
    <location>
        <begin position="341"/>
        <end position="437"/>
    </location>
</feature>
<dbReference type="RefSeq" id="XP_025595043.1">
    <property type="nucleotide sequence ID" value="XM_025739273.1"/>
</dbReference>
<dbReference type="Pfam" id="PF25886">
    <property type="entry name" value="Msy1"/>
    <property type="match status" value="1"/>
</dbReference>
<dbReference type="PANTHER" id="PTHR31323">
    <property type="entry name" value="MECHANOSENSITIVE ION CHANNEL PROTEIN MSY2"/>
    <property type="match status" value="1"/>
</dbReference>
<dbReference type="GO" id="GO:0006874">
    <property type="term" value="P:intracellular calcium ion homeostasis"/>
    <property type="evidence" value="ECO:0007669"/>
    <property type="project" value="TreeGrafter"/>
</dbReference>
<dbReference type="PANTHER" id="PTHR31323:SF11">
    <property type="entry name" value="EF-HAND DOMAIN-CONTAINING PROTEIN"/>
    <property type="match status" value="1"/>
</dbReference>
<dbReference type="FunFam" id="2.30.30.60:FF:000006">
    <property type="entry name" value="Predicted mechanosensitive ion channel"/>
    <property type="match status" value="1"/>
</dbReference>